<keyword evidence="2" id="KW-1133">Transmembrane helix</keyword>
<keyword evidence="1" id="KW-0175">Coiled coil</keyword>
<keyword evidence="2" id="KW-0812">Transmembrane</keyword>
<comment type="caution">
    <text evidence="3">The sequence shown here is derived from an EMBL/GenBank/DDBJ whole genome shotgun (WGS) entry which is preliminary data.</text>
</comment>
<name>A0A6B0Y2Z7_9RHOB</name>
<dbReference type="AlphaFoldDB" id="A0A6B0Y2Z7"/>
<protein>
    <submittedName>
        <fullName evidence="3">Uncharacterized protein</fullName>
    </submittedName>
</protein>
<evidence type="ECO:0000256" key="2">
    <source>
        <dbReference type="SAM" id="Phobius"/>
    </source>
</evidence>
<evidence type="ECO:0000256" key="1">
    <source>
        <dbReference type="SAM" id="Coils"/>
    </source>
</evidence>
<sequence length="109" mass="12330">MSGNEFIAATAVILFVTFLAGWFTRWLVTRLTQSTLSDMNEVETLAQALHDAELERDNAQELLAQREADHRTEMNQALAELNTAMDGLRDSRREAEELRAYIERASGQS</sequence>
<reference evidence="3" key="1">
    <citation type="submission" date="2019-09" db="EMBL/GenBank/DDBJ databases">
        <title>Characterisation of the sponge microbiome using genome-centric metagenomics.</title>
        <authorList>
            <person name="Engelberts J.P."/>
            <person name="Robbins S.J."/>
            <person name="De Goeij J.M."/>
            <person name="Aranda M."/>
            <person name="Bell S.C."/>
            <person name="Webster N.S."/>
        </authorList>
    </citation>
    <scope>NUCLEOTIDE SEQUENCE</scope>
    <source>
        <strain evidence="3">SB0664_bin_43</strain>
    </source>
</reference>
<proteinExistence type="predicted"/>
<accession>A0A6B0Y2Z7</accession>
<dbReference type="EMBL" id="VXRY01000572">
    <property type="protein sequence ID" value="MXY35151.1"/>
    <property type="molecule type" value="Genomic_DNA"/>
</dbReference>
<organism evidence="3">
    <name type="scientific">Boseongicola sp. SB0664_bin_43</name>
    <dbReference type="NCBI Taxonomy" id="2604844"/>
    <lineage>
        <taxon>Bacteria</taxon>
        <taxon>Pseudomonadati</taxon>
        <taxon>Pseudomonadota</taxon>
        <taxon>Alphaproteobacteria</taxon>
        <taxon>Rhodobacterales</taxon>
        <taxon>Paracoccaceae</taxon>
        <taxon>Boseongicola</taxon>
    </lineage>
</organism>
<gene>
    <name evidence="3" type="ORF">F4Y60_13925</name>
</gene>
<feature type="coiled-coil region" evidence="1">
    <location>
        <begin position="42"/>
        <end position="108"/>
    </location>
</feature>
<feature type="transmembrane region" description="Helical" evidence="2">
    <location>
        <begin position="6"/>
        <end position="28"/>
    </location>
</feature>
<evidence type="ECO:0000313" key="3">
    <source>
        <dbReference type="EMBL" id="MXY35151.1"/>
    </source>
</evidence>
<keyword evidence="2" id="KW-0472">Membrane</keyword>